<evidence type="ECO:0000313" key="1">
    <source>
        <dbReference type="EMBL" id="QWU14545.1"/>
    </source>
</evidence>
<protein>
    <submittedName>
        <fullName evidence="1">Uncharacterized protein</fullName>
    </submittedName>
</protein>
<dbReference type="Proteomes" id="UP000683429">
    <property type="component" value="Chromosome"/>
</dbReference>
<reference evidence="1 2" key="1">
    <citation type="submission" date="2021-06" db="EMBL/GenBank/DDBJ databases">
        <title>Whole genome sequence of Paenibacillus sophorae DSM23020 for comparative genomics.</title>
        <authorList>
            <person name="Kim M.-J."/>
            <person name="Lee G."/>
            <person name="Shin J.-H."/>
        </authorList>
    </citation>
    <scope>NUCLEOTIDE SEQUENCE [LARGE SCALE GENOMIC DNA]</scope>
    <source>
        <strain evidence="1 2">DSM 23020</strain>
    </source>
</reference>
<sequence>MYIETEHTFEAAEHLREKFAREERKQCLAEQAEPPRGGSACHWIRFTVLRPLTVPFEQR</sequence>
<accession>A0ABX8H8G5</accession>
<gene>
    <name evidence="1" type="ORF">KP014_21830</name>
</gene>
<dbReference type="RefSeq" id="WP_175491853.1">
    <property type="nucleotide sequence ID" value="NZ_CP076607.1"/>
</dbReference>
<dbReference type="EMBL" id="CP076607">
    <property type="protein sequence ID" value="QWU14545.1"/>
    <property type="molecule type" value="Genomic_DNA"/>
</dbReference>
<evidence type="ECO:0000313" key="2">
    <source>
        <dbReference type="Proteomes" id="UP000683429"/>
    </source>
</evidence>
<proteinExistence type="predicted"/>
<keyword evidence="2" id="KW-1185">Reference proteome</keyword>
<organism evidence="1 2">
    <name type="scientific">Paenibacillus sophorae</name>
    <dbReference type="NCBI Taxonomy" id="1333845"/>
    <lineage>
        <taxon>Bacteria</taxon>
        <taxon>Bacillati</taxon>
        <taxon>Bacillota</taxon>
        <taxon>Bacilli</taxon>
        <taxon>Bacillales</taxon>
        <taxon>Paenibacillaceae</taxon>
        <taxon>Paenibacillus</taxon>
    </lineage>
</organism>
<name>A0ABX8H8G5_9BACL</name>